<keyword evidence="2" id="KW-1185">Reference proteome</keyword>
<dbReference type="GeneID" id="4601117"/>
<dbReference type="Proteomes" id="UP000000641">
    <property type="component" value="Chromosome"/>
</dbReference>
<dbReference type="EMBL" id="CP000505">
    <property type="protein sequence ID" value="ABL77707.1"/>
    <property type="molecule type" value="Genomic_DNA"/>
</dbReference>
<gene>
    <name evidence="1" type="ordered locus">Tpen_0297</name>
</gene>
<dbReference type="OrthoDB" id="17596at2157"/>
<sequence length="71" mass="8276">MGRVSKGVECSIKGCSGQAERSISRDIFEKSKVGLELKEGVGDRVYLCKTHYKEFKKSYRKNVWRIERFSR</sequence>
<dbReference type="STRING" id="368408.Tpen_0297"/>
<dbReference type="KEGG" id="tpe:Tpen_0297"/>
<evidence type="ECO:0000313" key="2">
    <source>
        <dbReference type="Proteomes" id="UP000000641"/>
    </source>
</evidence>
<dbReference type="AlphaFoldDB" id="A1RWX7"/>
<evidence type="ECO:0000313" key="1">
    <source>
        <dbReference type="EMBL" id="ABL77707.1"/>
    </source>
</evidence>
<proteinExistence type="predicted"/>
<dbReference type="EnsemblBacteria" id="ABL77707">
    <property type="protein sequence ID" value="ABL77707"/>
    <property type="gene ID" value="Tpen_0297"/>
</dbReference>
<organism evidence="1 2">
    <name type="scientific">Thermofilum pendens (strain DSM 2475 / Hrk 5)</name>
    <dbReference type="NCBI Taxonomy" id="368408"/>
    <lineage>
        <taxon>Archaea</taxon>
        <taxon>Thermoproteota</taxon>
        <taxon>Thermoprotei</taxon>
        <taxon>Thermofilales</taxon>
        <taxon>Thermofilaceae</taxon>
        <taxon>Thermofilum</taxon>
    </lineage>
</organism>
<accession>A1RWX7</accession>
<reference evidence="2" key="1">
    <citation type="journal article" date="2008" name="J. Bacteriol.">
        <title>Genome sequence of Thermofilum pendens reveals an exceptional loss of biosynthetic pathways without genome reduction.</title>
        <authorList>
            <person name="Anderson I."/>
            <person name="Rodriguez J."/>
            <person name="Susanti D."/>
            <person name="Porat I."/>
            <person name="Reich C."/>
            <person name="Ulrich L.E."/>
            <person name="Elkins J.G."/>
            <person name="Mavromatis K."/>
            <person name="Lykidis A."/>
            <person name="Kim E."/>
            <person name="Thompson L.S."/>
            <person name="Nolan M."/>
            <person name="Land M."/>
            <person name="Copeland A."/>
            <person name="Lapidus A."/>
            <person name="Lucas S."/>
            <person name="Detter C."/>
            <person name="Zhulin I.B."/>
            <person name="Olsen G.J."/>
            <person name="Whitman W."/>
            <person name="Mukhopadhyay B."/>
            <person name="Bristow J."/>
            <person name="Kyrpides N."/>
        </authorList>
    </citation>
    <scope>NUCLEOTIDE SEQUENCE [LARGE SCALE GENOMIC DNA]</scope>
    <source>
        <strain evidence="2">DSM 2475 / Hrk 5</strain>
    </source>
</reference>
<name>A1RWX7_THEPD</name>
<protein>
    <submittedName>
        <fullName evidence="1">Uncharacterized protein</fullName>
    </submittedName>
</protein>
<dbReference type="RefSeq" id="WP_011751972.1">
    <property type="nucleotide sequence ID" value="NC_008698.1"/>
</dbReference>
<dbReference type="eggNOG" id="arCOG05330">
    <property type="taxonomic scope" value="Archaea"/>
</dbReference>
<dbReference type="HOGENOM" id="CLU_194224_0_0_2"/>